<dbReference type="Proteomes" id="UP001602245">
    <property type="component" value="Unassembled WGS sequence"/>
</dbReference>
<protein>
    <submittedName>
        <fullName evidence="1">Uncharacterized protein</fullName>
    </submittedName>
</protein>
<evidence type="ECO:0000313" key="1">
    <source>
        <dbReference type="EMBL" id="MFF5296515.1"/>
    </source>
</evidence>
<organism evidence="1 2">
    <name type="scientific">Paractinoplanes globisporus</name>
    <dbReference type="NCBI Taxonomy" id="113565"/>
    <lineage>
        <taxon>Bacteria</taxon>
        <taxon>Bacillati</taxon>
        <taxon>Actinomycetota</taxon>
        <taxon>Actinomycetes</taxon>
        <taxon>Micromonosporales</taxon>
        <taxon>Micromonosporaceae</taxon>
        <taxon>Paractinoplanes</taxon>
    </lineage>
</organism>
<evidence type="ECO:0000313" key="2">
    <source>
        <dbReference type="Proteomes" id="UP001602245"/>
    </source>
</evidence>
<sequence>MIASPTHPVDVLLLLTDGDRVLLGLRARLRAERVTDRLRGYRG</sequence>
<name>A0ABW6WVB6_9ACTN</name>
<accession>A0ABW6WVB6</accession>
<dbReference type="RefSeq" id="WP_020517284.1">
    <property type="nucleotide sequence ID" value="NZ_JBIAZU010000008.1"/>
</dbReference>
<gene>
    <name evidence="1" type="ORF">ACFY35_44360</name>
</gene>
<proteinExistence type="predicted"/>
<reference evidence="1 2" key="1">
    <citation type="submission" date="2024-10" db="EMBL/GenBank/DDBJ databases">
        <title>The Natural Products Discovery Center: Release of the First 8490 Sequenced Strains for Exploring Actinobacteria Biosynthetic Diversity.</title>
        <authorList>
            <person name="Kalkreuter E."/>
            <person name="Kautsar S.A."/>
            <person name="Yang D."/>
            <person name="Bader C.D."/>
            <person name="Teijaro C.N."/>
            <person name="Fluegel L."/>
            <person name="Davis C.M."/>
            <person name="Simpson J.R."/>
            <person name="Lauterbach L."/>
            <person name="Steele A.D."/>
            <person name="Gui C."/>
            <person name="Meng S."/>
            <person name="Li G."/>
            <person name="Viehrig K."/>
            <person name="Ye F."/>
            <person name="Su P."/>
            <person name="Kiefer A.F."/>
            <person name="Nichols A."/>
            <person name="Cepeda A.J."/>
            <person name="Yan W."/>
            <person name="Fan B."/>
            <person name="Jiang Y."/>
            <person name="Adhikari A."/>
            <person name="Zheng C.-J."/>
            <person name="Schuster L."/>
            <person name="Cowan T.M."/>
            <person name="Smanski M.J."/>
            <person name="Chevrette M.G."/>
            <person name="De Carvalho L.P.S."/>
            <person name="Shen B."/>
        </authorList>
    </citation>
    <scope>NUCLEOTIDE SEQUENCE [LARGE SCALE GENOMIC DNA]</scope>
    <source>
        <strain evidence="1 2">NPDC000087</strain>
    </source>
</reference>
<keyword evidence="2" id="KW-1185">Reference proteome</keyword>
<comment type="caution">
    <text evidence="1">The sequence shown here is derived from an EMBL/GenBank/DDBJ whole genome shotgun (WGS) entry which is preliminary data.</text>
</comment>
<dbReference type="EMBL" id="JBIAZU010000008">
    <property type="protein sequence ID" value="MFF5296515.1"/>
    <property type="molecule type" value="Genomic_DNA"/>
</dbReference>